<accession>A0A5D4J5B8</accession>
<reference evidence="2 3" key="1">
    <citation type="submission" date="2019-08" db="EMBL/GenBank/DDBJ databases">
        <title>Draft genome for granaticin producer strain Streptomyces parvus C05.</title>
        <authorList>
            <person name="Gonzalez-Pimentel J.L."/>
        </authorList>
    </citation>
    <scope>NUCLEOTIDE SEQUENCE [LARGE SCALE GENOMIC DNA]</scope>
    <source>
        <strain evidence="2 3">C05</strain>
    </source>
</reference>
<organism evidence="2 3">
    <name type="scientific">Streptomyces parvus</name>
    <dbReference type="NCBI Taxonomy" id="66428"/>
    <lineage>
        <taxon>Bacteria</taxon>
        <taxon>Bacillati</taxon>
        <taxon>Actinomycetota</taxon>
        <taxon>Actinomycetes</taxon>
        <taxon>Kitasatosporales</taxon>
        <taxon>Streptomycetaceae</taxon>
        <taxon>Streptomyces</taxon>
    </lineage>
</organism>
<dbReference type="Pfam" id="PF05685">
    <property type="entry name" value="Uma2"/>
    <property type="match status" value="1"/>
</dbReference>
<feature type="domain" description="Putative restriction endonuclease" evidence="1">
    <location>
        <begin position="27"/>
        <end position="194"/>
    </location>
</feature>
<comment type="caution">
    <text evidence="2">The sequence shown here is derived from an EMBL/GenBank/DDBJ whole genome shotgun (WGS) entry which is preliminary data.</text>
</comment>
<dbReference type="AlphaFoldDB" id="A0A5D4J5B8"/>
<gene>
    <name evidence="2" type="ORF">FY004_20625</name>
</gene>
<evidence type="ECO:0000313" key="2">
    <source>
        <dbReference type="EMBL" id="TYR59485.1"/>
    </source>
</evidence>
<dbReference type="InterPro" id="IPR011335">
    <property type="entry name" value="Restrct_endonuc-II-like"/>
</dbReference>
<dbReference type="InterPro" id="IPR012296">
    <property type="entry name" value="Nuclease_put_TT1808"/>
</dbReference>
<sequence length="205" mass="22209">MPTAAVDRPGADEPKPLIEAANRLTDRLPGYRVEIIDGMLTVAPLRDGPHADALTTVMLPLLAAGLSDGDSEVEVLQGIGLWLPGGPEDYAVPDLSIVDADFDDHLIENNCYDPACFRLVLEVTSENHRTDLRHKVTAYAQAKIPVYVIVDRKHGRVHVLTEPLPAGYDRHEVYAPGQQAPLPASIGAEVSLDVDEIVRAGSPKR</sequence>
<dbReference type="EMBL" id="VSZQ01000110">
    <property type="protein sequence ID" value="TYR59485.1"/>
    <property type="molecule type" value="Genomic_DNA"/>
</dbReference>
<keyword evidence="2" id="KW-0378">Hydrolase</keyword>
<dbReference type="GO" id="GO:0004519">
    <property type="term" value="F:endonuclease activity"/>
    <property type="evidence" value="ECO:0007669"/>
    <property type="project" value="UniProtKB-KW"/>
</dbReference>
<dbReference type="Gene3D" id="3.90.1570.10">
    <property type="entry name" value="tt1808, chain A"/>
    <property type="match status" value="1"/>
</dbReference>
<proteinExistence type="predicted"/>
<keyword evidence="3" id="KW-1185">Reference proteome</keyword>
<name>A0A5D4J5B8_9ACTN</name>
<dbReference type="Proteomes" id="UP000323242">
    <property type="component" value="Unassembled WGS sequence"/>
</dbReference>
<dbReference type="PANTHER" id="PTHR35400:SF3">
    <property type="entry name" value="SLL1072 PROTEIN"/>
    <property type="match status" value="1"/>
</dbReference>
<protein>
    <submittedName>
        <fullName evidence="2">Uma2 family endonuclease</fullName>
    </submittedName>
</protein>
<keyword evidence="2" id="KW-0255">Endonuclease</keyword>
<dbReference type="PANTHER" id="PTHR35400">
    <property type="entry name" value="SLR1083 PROTEIN"/>
    <property type="match status" value="1"/>
</dbReference>
<keyword evidence="2" id="KW-0540">Nuclease</keyword>
<evidence type="ECO:0000313" key="3">
    <source>
        <dbReference type="Proteomes" id="UP000323242"/>
    </source>
</evidence>
<evidence type="ECO:0000259" key="1">
    <source>
        <dbReference type="Pfam" id="PF05685"/>
    </source>
</evidence>
<dbReference type="RefSeq" id="WP_109197060.1">
    <property type="nucleotide sequence ID" value="NZ_VSZQ01000110.1"/>
</dbReference>
<dbReference type="SUPFAM" id="SSF52980">
    <property type="entry name" value="Restriction endonuclease-like"/>
    <property type="match status" value="1"/>
</dbReference>
<dbReference type="InterPro" id="IPR008538">
    <property type="entry name" value="Uma2"/>
</dbReference>
<dbReference type="CDD" id="cd06260">
    <property type="entry name" value="DUF820-like"/>
    <property type="match status" value="1"/>
</dbReference>